<organism evidence="9 10">
    <name type="scientific">Candidatus Beckwithbacteria bacterium CG1_02_47_37</name>
    <dbReference type="NCBI Taxonomy" id="1805034"/>
    <lineage>
        <taxon>Bacteria</taxon>
        <taxon>Candidatus Beckwithiibacteriota</taxon>
    </lineage>
</organism>
<evidence type="ECO:0000313" key="9">
    <source>
        <dbReference type="EMBL" id="OIN89094.1"/>
    </source>
</evidence>
<keyword evidence="3" id="KW-0641">Proline biosynthesis</keyword>
<protein>
    <submittedName>
        <fullName evidence="9">Glutamate 5-kinase</fullName>
    </submittedName>
</protein>
<dbReference type="Gene3D" id="3.40.1160.10">
    <property type="entry name" value="Acetylglutamate kinase-like"/>
    <property type="match status" value="1"/>
</dbReference>
<keyword evidence="6 9" id="KW-0418">Kinase</keyword>
<dbReference type="NCBIfam" id="TIGR01027">
    <property type="entry name" value="proB"/>
    <property type="match status" value="1"/>
</dbReference>
<keyword evidence="2" id="KW-0028">Amino-acid biosynthesis</keyword>
<dbReference type="PANTHER" id="PTHR43654:SF1">
    <property type="entry name" value="ISOPENTENYL PHOSPHATE KINASE"/>
    <property type="match status" value="1"/>
</dbReference>
<dbReference type="GO" id="GO:0005524">
    <property type="term" value="F:ATP binding"/>
    <property type="evidence" value="ECO:0007669"/>
    <property type="project" value="UniProtKB-KW"/>
</dbReference>
<accession>A0A1J4RT68</accession>
<dbReference type="AlphaFoldDB" id="A0A1J4RT68"/>
<dbReference type="STRING" id="1805034.AUJ59_02545"/>
<evidence type="ECO:0000256" key="2">
    <source>
        <dbReference type="ARBA" id="ARBA00022605"/>
    </source>
</evidence>
<dbReference type="SUPFAM" id="SSF53633">
    <property type="entry name" value="Carbamate kinase-like"/>
    <property type="match status" value="1"/>
</dbReference>
<dbReference type="EMBL" id="MNUI01000044">
    <property type="protein sequence ID" value="OIN89094.1"/>
    <property type="molecule type" value="Genomic_DNA"/>
</dbReference>
<proteinExistence type="predicted"/>
<dbReference type="InterPro" id="IPR005715">
    <property type="entry name" value="Glu_5kinase/COase_Synthase"/>
</dbReference>
<evidence type="ECO:0000256" key="7">
    <source>
        <dbReference type="ARBA" id="ARBA00022840"/>
    </source>
</evidence>
<name>A0A1J4RT68_9BACT</name>
<keyword evidence="4" id="KW-0808">Transferase</keyword>
<dbReference type="InterPro" id="IPR011529">
    <property type="entry name" value="Glu_5kinase"/>
</dbReference>
<evidence type="ECO:0000256" key="1">
    <source>
        <dbReference type="ARBA" id="ARBA00022490"/>
    </source>
</evidence>
<reference evidence="9 10" key="1">
    <citation type="journal article" date="2016" name="Environ. Microbiol.">
        <title>Genomic resolution of a cold subsurface aquifer community provides metabolic insights for novel microbes adapted to high CO concentrations.</title>
        <authorList>
            <person name="Probst A.J."/>
            <person name="Castelle C.J."/>
            <person name="Singh A."/>
            <person name="Brown C.T."/>
            <person name="Anantharaman K."/>
            <person name="Sharon I."/>
            <person name="Hug L.A."/>
            <person name="Burstein D."/>
            <person name="Emerson J.B."/>
            <person name="Thomas B.C."/>
            <person name="Banfield J.F."/>
        </authorList>
    </citation>
    <scope>NUCLEOTIDE SEQUENCE [LARGE SCALE GENOMIC DNA]</scope>
    <source>
        <strain evidence="9">CG1_02_47_37</strain>
    </source>
</reference>
<evidence type="ECO:0000313" key="10">
    <source>
        <dbReference type="Proteomes" id="UP000183144"/>
    </source>
</evidence>
<dbReference type="PIRSF" id="PIRSF000729">
    <property type="entry name" value="GK"/>
    <property type="match status" value="1"/>
</dbReference>
<keyword evidence="5" id="KW-0547">Nucleotide-binding</keyword>
<dbReference type="FunFam" id="3.40.1160.10:FF:000006">
    <property type="entry name" value="Glutamate 5-kinase"/>
    <property type="match status" value="1"/>
</dbReference>
<dbReference type="PRINTS" id="PR00474">
    <property type="entry name" value="GLU5KINASE"/>
</dbReference>
<dbReference type="GO" id="GO:0004349">
    <property type="term" value="F:glutamate 5-kinase activity"/>
    <property type="evidence" value="ECO:0007669"/>
    <property type="project" value="InterPro"/>
</dbReference>
<feature type="domain" description="Aspartate/glutamate/uridylate kinase" evidence="8">
    <location>
        <begin position="6"/>
        <end position="230"/>
    </location>
</feature>
<evidence type="ECO:0000256" key="4">
    <source>
        <dbReference type="ARBA" id="ARBA00022679"/>
    </source>
</evidence>
<dbReference type="InterPro" id="IPR036393">
    <property type="entry name" value="AceGlu_kinase-like_sf"/>
</dbReference>
<dbReference type="GO" id="GO:0005829">
    <property type="term" value="C:cytosol"/>
    <property type="evidence" value="ECO:0007669"/>
    <property type="project" value="TreeGrafter"/>
</dbReference>
<gene>
    <name evidence="9" type="ORF">AUJ59_02545</name>
</gene>
<evidence type="ECO:0000259" key="8">
    <source>
        <dbReference type="Pfam" id="PF00696"/>
    </source>
</evidence>
<comment type="caution">
    <text evidence="9">The sequence shown here is derived from an EMBL/GenBank/DDBJ whole genome shotgun (WGS) entry which is preliminary data.</text>
</comment>
<dbReference type="InterPro" id="IPR001048">
    <property type="entry name" value="Asp/Glu/Uridylate_kinase"/>
</dbReference>
<dbReference type="InterPro" id="IPR001057">
    <property type="entry name" value="Glu/AcGlu_kinase"/>
</dbReference>
<keyword evidence="1" id="KW-0963">Cytoplasm</keyword>
<evidence type="ECO:0000256" key="3">
    <source>
        <dbReference type="ARBA" id="ARBA00022650"/>
    </source>
</evidence>
<keyword evidence="7" id="KW-0067">ATP-binding</keyword>
<dbReference type="Proteomes" id="UP000183144">
    <property type="component" value="Unassembled WGS sequence"/>
</dbReference>
<evidence type="ECO:0000256" key="5">
    <source>
        <dbReference type="ARBA" id="ARBA00022741"/>
    </source>
</evidence>
<dbReference type="Pfam" id="PF00696">
    <property type="entry name" value="AA_kinase"/>
    <property type="match status" value="1"/>
</dbReference>
<dbReference type="GO" id="GO:0008652">
    <property type="term" value="P:amino acid biosynthetic process"/>
    <property type="evidence" value="ECO:0007669"/>
    <property type="project" value="UniProtKB-KW"/>
</dbReference>
<evidence type="ECO:0000256" key="6">
    <source>
        <dbReference type="ARBA" id="ARBA00022777"/>
    </source>
</evidence>
<dbReference type="PANTHER" id="PTHR43654">
    <property type="entry name" value="GLUTAMATE 5-KINASE"/>
    <property type="match status" value="1"/>
</dbReference>
<sequence>MKDKEVVVIKIGSKVLVSELGKIRLKVLRSLAKQISKVHQSGGIPLIVTSGAIACGNSLAWAKTVIDKQVAASIGQRKLMSHWGQAFDDHGLEVSQILCTHLDLRHKTVLAVLRRTLKLRIIPIINENDSVADEEIRALKEHGDNDALAVGVAIGVKADRLIMLTDVDGFFADNPKTNPGLLPIPVVSVIDDEIKAMAQRIDSDRPTGMGLKIDAAGKAMKAGITAHIANGDRPNVICDILSGQQIGTMFPAVSGL</sequence>